<evidence type="ECO:0000256" key="1">
    <source>
        <dbReference type="SAM" id="MobiDB-lite"/>
    </source>
</evidence>
<dbReference type="GO" id="GO:0015074">
    <property type="term" value="P:DNA integration"/>
    <property type="evidence" value="ECO:0007669"/>
    <property type="project" value="InterPro"/>
</dbReference>
<sequence length="565" mass="65406">MYLIGIEFKLDTDHKPLEVIYHPKAKPSAQIERWALRLQQYQFKLRHRPGKTNPADVLSRKPLSTLEKNSIAEDYVNFLTDHLVPKSMNRQEIEEACQKDAEMQALITAIRKNRWPRKPASNTNNNKNDNNIDLTPYHSICNEQTISDNGIVLRGNRLVMPKKLRSHTLNIAHAQHQGIVKTKTLLRTKVWWPGIDRQVETLIASCIHCQAANNSKIFEPLKMTTMPSKPWQVIHGDFCGPFPSGDYLLVLMDEHSRFPEVEIIRSTTTAVTIGKLEKIFSVHGFPIEFVSDNDPPFNGHEFHNYLARNGIKHRKITPYWPQANAHVERFMRTIEKSVRIAHSQGKNWKTELYRFLLDYRTTPHVTTGIAPADLLFNRQIRNRLPDSNAMIQEGKGGNQGKTSPTTSREAVLQRDAREKNKIKDRADIRNRAKEPQFRIGDLVLLKQSQRNKLYLPWDPSPYRVTSIKGSQITAKRRGVTVTRNSSHFKRVIPYLQEVDDPYSNSSEEEEEEMAAQQQQEDPENDIASELSDEDIDNAEQDQPLNRYPRRENRDIRPQYYEEEIG</sequence>
<dbReference type="PANTHER" id="PTHR37984:SF11">
    <property type="entry name" value="INTEGRASE CATALYTIC DOMAIN-CONTAINING PROTEIN"/>
    <property type="match status" value="1"/>
</dbReference>
<gene>
    <name evidence="2" type="ORF">PACLA_8A006524</name>
</gene>
<dbReference type="InterPro" id="IPR001584">
    <property type="entry name" value="Integrase_cat-core"/>
</dbReference>
<reference evidence="2" key="1">
    <citation type="submission" date="2020-04" db="EMBL/GenBank/DDBJ databases">
        <authorList>
            <person name="Alioto T."/>
            <person name="Alioto T."/>
            <person name="Gomez Garrido J."/>
        </authorList>
    </citation>
    <scope>NUCLEOTIDE SEQUENCE</scope>
    <source>
        <strain evidence="2">A484AB</strain>
    </source>
</reference>
<feature type="compositionally biased region" description="Basic and acidic residues" evidence="1">
    <location>
        <begin position="411"/>
        <end position="420"/>
    </location>
</feature>
<dbReference type="EMBL" id="CACRXK020003213">
    <property type="protein sequence ID" value="CAB3997876.1"/>
    <property type="molecule type" value="Genomic_DNA"/>
</dbReference>
<feature type="compositionally biased region" description="Acidic residues" evidence="1">
    <location>
        <begin position="520"/>
        <end position="539"/>
    </location>
</feature>
<evidence type="ECO:0000313" key="2">
    <source>
        <dbReference type="EMBL" id="CAB3997876.1"/>
    </source>
</evidence>
<feature type="region of interest" description="Disordered" evidence="1">
    <location>
        <begin position="496"/>
        <end position="565"/>
    </location>
</feature>
<dbReference type="FunFam" id="3.30.420.10:FF:000063">
    <property type="entry name" value="Retrovirus-related Pol polyprotein from transposon 297-like Protein"/>
    <property type="match status" value="1"/>
</dbReference>
<dbReference type="PROSITE" id="PS50994">
    <property type="entry name" value="INTEGRASE"/>
    <property type="match status" value="1"/>
</dbReference>
<comment type="caution">
    <text evidence="2">The sequence shown here is derived from an EMBL/GenBank/DDBJ whole genome shotgun (WGS) entry which is preliminary data.</text>
</comment>
<dbReference type="SUPFAM" id="SSF53098">
    <property type="entry name" value="Ribonuclease H-like"/>
    <property type="match status" value="1"/>
</dbReference>
<protein>
    <submittedName>
        <fullName evidence="2">PREDICTED: uncharacterized protein K02A2.6-like</fullName>
    </submittedName>
</protein>
<dbReference type="AlphaFoldDB" id="A0A6S7H566"/>
<dbReference type="InterPro" id="IPR050951">
    <property type="entry name" value="Retrovirus_Pol_polyprotein"/>
</dbReference>
<dbReference type="PANTHER" id="PTHR37984">
    <property type="entry name" value="PROTEIN CBG26694"/>
    <property type="match status" value="1"/>
</dbReference>
<organism evidence="2 3">
    <name type="scientific">Paramuricea clavata</name>
    <name type="common">Red gorgonian</name>
    <name type="synonym">Violescent sea-whip</name>
    <dbReference type="NCBI Taxonomy" id="317549"/>
    <lineage>
        <taxon>Eukaryota</taxon>
        <taxon>Metazoa</taxon>
        <taxon>Cnidaria</taxon>
        <taxon>Anthozoa</taxon>
        <taxon>Octocorallia</taxon>
        <taxon>Malacalcyonacea</taxon>
        <taxon>Plexauridae</taxon>
        <taxon>Paramuricea</taxon>
    </lineage>
</organism>
<dbReference type="Gene3D" id="3.30.420.10">
    <property type="entry name" value="Ribonuclease H-like superfamily/Ribonuclease H"/>
    <property type="match status" value="1"/>
</dbReference>
<dbReference type="GO" id="GO:0003676">
    <property type="term" value="F:nucleic acid binding"/>
    <property type="evidence" value="ECO:0007669"/>
    <property type="project" value="InterPro"/>
</dbReference>
<feature type="region of interest" description="Disordered" evidence="1">
    <location>
        <begin position="389"/>
        <end position="420"/>
    </location>
</feature>
<accession>A0A6S7H566</accession>
<dbReference type="Pfam" id="PF17921">
    <property type="entry name" value="Integrase_H2C2"/>
    <property type="match status" value="1"/>
</dbReference>
<dbReference type="InterPro" id="IPR036397">
    <property type="entry name" value="RNaseH_sf"/>
</dbReference>
<dbReference type="Proteomes" id="UP001152795">
    <property type="component" value="Unassembled WGS sequence"/>
</dbReference>
<proteinExistence type="predicted"/>
<name>A0A6S7H566_PARCT</name>
<dbReference type="OrthoDB" id="775972at2759"/>
<dbReference type="InterPro" id="IPR012337">
    <property type="entry name" value="RNaseH-like_sf"/>
</dbReference>
<dbReference type="Gene3D" id="1.10.340.70">
    <property type="match status" value="1"/>
</dbReference>
<dbReference type="Pfam" id="PF00665">
    <property type="entry name" value="rve"/>
    <property type="match status" value="1"/>
</dbReference>
<evidence type="ECO:0000313" key="3">
    <source>
        <dbReference type="Proteomes" id="UP001152795"/>
    </source>
</evidence>
<keyword evidence="3" id="KW-1185">Reference proteome</keyword>
<dbReference type="FunFam" id="1.10.340.70:FF:000003">
    <property type="entry name" value="Protein CBG25708"/>
    <property type="match status" value="1"/>
</dbReference>
<dbReference type="InterPro" id="IPR041588">
    <property type="entry name" value="Integrase_H2C2"/>
</dbReference>